<feature type="region of interest" description="Disordered" evidence="1">
    <location>
        <begin position="248"/>
        <end position="297"/>
    </location>
</feature>
<feature type="region of interest" description="Disordered" evidence="1">
    <location>
        <begin position="24"/>
        <end position="52"/>
    </location>
</feature>
<feature type="compositionally biased region" description="Basic and acidic residues" evidence="1">
    <location>
        <begin position="29"/>
        <end position="42"/>
    </location>
</feature>
<organism evidence="2 3">
    <name type="scientific">Eutypa lata (strain UCR-EL1)</name>
    <name type="common">Grapevine dieback disease fungus</name>
    <name type="synonym">Eutypa armeniacae</name>
    <dbReference type="NCBI Taxonomy" id="1287681"/>
    <lineage>
        <taxon>Eukaryota</taxon>
        <taxon>Fungi</taxon>
        <taxon>Dikarya</taxon>
        <taxon>Ascomycota</taxon>
        <taxon>Pezizomycotina</taxon>
        <taxon>Sordariomycetes</taxon>
        <taxon>Xylariomycetidae</taxon>
        <taxon>Xylariales</taxon>
        <taxon>Diatrypaceae</taxon>
        <taxon>Eutypa</taxon>
    </lineage>
</organism>
<dbReference type="Proteomes" id="UP000012174">
    <property type="component" value="Unassembled WGS sequence"/>
</dbReference>
<evidence type="ECO:0000256" key="1">
    <source>
        <dbReference type="SAM" id="MobiDB-lite"/>
    </source>
</evidence>
<protein>
    <submittedName>
        <fullName evidence="2">Uncharacterized protein</fullName>
    </submittedName>
</protein>
<name>M7TJP2_EUTLA</name>
<feature type="compositionally biased region" description="Low complexity" evidence="1">
    <location>
        <begin position="109"/>
        <end position="125"/>
    </location>
</feature>
<dbReference type="EMBL" id="KB706547">
    <property type="protein sequence ID" value="EMR66960.1"/>
    <property type="molecule type" value="Genomic_DNA"/>
</dbReference>
<feature type="region of interest" description="Disordered" evidence="1">
    <location>
        <begin position="96"/>
        <end position="199"/>
    </location>
</feature>
<keyword evidence="3" id="KW-1185">Reference proteome</keyword>
<reference evidence="3" key="1">
    <citation type="journal article" date="2013" name="Genome Announc.">
        <title>Draft genome sequence of the grapevine dieback fungus Eutypa lata UCR-EL1.</title>
        <authorList>
            <person name="Blanco-Ulate B."/>
            <person name="Rolshausen P.E."/>
            <person name="Cantu D."/>
        </authorList>
    </citation>
    <scope>NUCLEOTIDE SEQUENCE [LARGE SCALE GENOMIC DNA]</scope>
    <source>
        <strain evidence="3">UCR-EL1</strain>
    </source>
</reference>
<evidence type="ECO:0000313" key="3">
    <source>
        <dbReference type="Proteomes" id="UP000012174"/>
    </source>
</evidence>
<evidence type="ECO:0000313" key="2">
    <source>
        <dbReference type="EMBL" id="EMR66960.1"/>
    </source>
</evidence>
<gene>
    <name evidence="2" type="ORF">UCREL1_6032</name>
</gene>
<dbReference type="AlphaFoldDB" id="M7TJP2"/>
<feature type="compositionally biased region" description="Polar residues" evidence="1">
    <location>
        <begin position="286"/>
        <end position="295"/>
    </location>
</feature>
<accession>M7TJP2</accession>
<proteinExistence type="predicted"/>
<dbReference type="KEGG" id="ela:UCREL1_6032"/>
<sequence length="480" mass="50795">MAENTGNSNDLLSLDIENLTVAVAEGAPENEKGPNDGVHAKGEAAASKQGPDVPWAEVFNSLRQLPPSVFNQLKHSLLASGEPKLVNFVGSFASPAASTSYQLSPEDPTPGSSPGSYYGPDSDGSISEKAGQGHGSNDAPQYHATGLFTSAPPLGPKQRPLPSEALRPRQDAPSPDSSPYRGPSGPVPITDSTGNQRAAAMDPVSVDKLTKLGFNPHLYGFDDDTCSSIVALPSPELLDAINMLKSTLRPGNATGPSPEDPPAKGTPSPSNPTQWPRLPLLPRDPGQSQTFQGSLDNRGGASYLCKTGNQDNEAARYSIHGGHPIPTIPGHVDSVYTQTDNHAPIAPGGTSNSAFDNTMRPRLPLQPKEERAGCPFPGQPNTYGGYNAGRYNNYNTHREGTQPGLAGAPQYKPAATGWPPLGTTMPYEIEKNHADANGNARKTAEELRAVVANLGSMIRRNQDELYVARIRLQGILSRIQ</sequence>
<dbReference type="HOGENOM" id="CLU_568615_0_0_1"/>